<gene>
    <name evidence="2" type="ORF">GCM10010255_02440</name>
</gene>
<organism evidence="2 3">
    <name type="scientific">Streptomyces coeruleofuscus</name>
    <dbReference type="NCBI Taxonomy" id="66879"/>
    <lineage>
        <taxon>Bacteria</taxon>
        <taxon>Bacillati</taxon>
        <taxon>Actinomycetota</taxon>
        <taxon>Actinomycetes</taxon>
        <taxon>Kitasatosporales</taxon>
        <taxon>Streptomycetaceae</taxon>
        <taxon>Streptomyces</taxon>
    </lineage>
</organism>
<proteinExistence type="predicted"/>
<dbReference type="EMBL" id="BAAASE010000001">
    <property type="protein sequence ID" value="GAA2380629.1"/>
    <property type="molecule type" value="Genomic_DNA"/>
</dbReference>
<evidence type="ECO:0000313" key="3">
    <source>
        <dbReference type="Proteomes" id="UP001499986"/>
    </source>
</evidence>
<accession>A0ABN3HJH9</accession>
<dbReference type="Pfam" id="PF09346">
    <property type="entry name" value="SMI1_KNR4"/>
    <property type="match status" value="1"/>
</dbReference>
<dbReference type="Gene3D" id="3.40.1580.10">
    <property type="entry name" value="SMI1/KNR4-like"/>
    <property type="match status" value="1"/>
</dbReference>
<dbReference type="SUPFAM" id="SSF160631">
    <property type="entry name" value="SMI1/KNR4-like"/>
    <property type="match status" value="1"/>
</dbReference>
<keyword evidence="3" id="KW-1185">Reference proteome</keyword>
<protein>
    <recommendedName>
        <fullName evidence="1">Knr4/Smi1-like domain-containing protein</fullName>
    </recommendedName>
</protein>
<comment type="caution">
    <text evidence="2">The sequence shown here is derived from an EMBL/GenBank/DDBJ whole genome shotgun (WGS) entry which is preliminary data.</text>
</comment>
<reference evidence="2 3" key="1">
    <citation type="journal article" date="2019" name="Int. J. Syst. Evol. Microbiol.">
        <title>The Global Catalogue of Microorganisms (GCM) 10K type strain sequencing project: providing services to taxonomists for standard genome sequencing and annotation.</title>
        <authorList>
            <consortium name="The Broad Institute Genomics Platform"/>
            <consortium name="The Broad Institute Genome Sequencing Center for Infectious Disease"/>
            <person name="Wu L."/>
            <person name="Ma J."/>
        </authorList>
    </citation>
    <scope>NUCLEOTIDE SEQUENCE [LARGE SCALE GENOMIC DNA]</scope>
    <source>
        <strain evidence="2 3">JCM 4358</strain>
    </source>
</reference>
<dbReference type="RefSeq" id="WP_086843403.1">
    <property type="nucleotide sequence ID" value="NZ_BAAASE010000001.1"/>
</dbReference>
<feature type="domain" description="Knr4/Smi1-like" evidence="1">
    <location>
        <begin position="30"/>
        <end position="145"/>
    </location>
</feature>
<evidence type="ECO:0000259" key="1">
    <source>
        <dbReference type="Pfam" id="PF09346"/>
    </source>
</evidence>
<name>A0ABN3HJH9_9ACTN</name>
<dbReference type="InterPro" id="IPR018958">
    <property type="entry name" value="Knr4/Smi1-like_dom"/>
</dbReference>
<dbReference type="InterPro" id="IPR037883">
    <property type="entry name" value="Knr4/Smi1-like_sf"/>
</dbReference>
<evidence type="ECO:0000313" key="2">
    <source>
        <dbReference type="EMBL" id="GAA2380629.1"/>
    </source>
</evidence>
<sequence>MTTMEPLDQSIQRISQWMQSQPLVAPLNTPASEADITALGQAIGRDVPPPLAALLRFSNGLDRYKLFPTGERLLSCAQIERAHTRYVEIARQNEDHDWWRPEWVPFAEQRDGHEGFLIDTGHPVHPVLKYTETDYPRPYAPSTARLLHALAAALHGTQNDPELPFWGRSVSVTDGVIEWS</sequence>
<dbReference type="Proteomes" id="UP001499986">
    <property type="component" value="Unassembled WGS sequence"/>
</dbReference>